<comment type="subcellular location">
    <subcellularLocation>
        <location evidence="1">Membrane</location>
    </subcellularLocation>
</comment>
<feature type="compositionally biased region" description="Low complexity" evidence="3">
    <location>
        <begin position="121"/>
        <end position="138"/>
    </location>
</feature>
<organism evidence="7 8">
    <name type="scientific">Candidatus Spechtbacteria bacterium RIFCSPHIGHO2_01_FULL_43_30</name>
    <dbReference type="NCBI Taxonomy" id="1802158"/>
    <lineage>
        <taxon>Bacteria</taxon>
        <taxon>Candidatus Spechtiibacteriota</taxon>
    </lineage>
</organism>
<evidence type="ECO:0000313" key="8">
    <source>
        <dbReference type="Proteomes" id="UP000177932"/>
    </source>
</evidence>
<sequence>MSVWRIYFVFFIILLGGAGISARLFYLQVLSGGYYAALAKGQHTNFVNSISLRGDIFFQDKFSEGGDTPGLFLAATNKDIFALYASSEKISNSEEVVEKISPILHEYYLYRDPKYGEENLSSGIASMSDDSASGGDNSVSEEKTAPVSFEDVRRELKDKMNKEDDAYRKVAGRLDDSAINEIKELDIAGLDIRKEKVRYYPGGDLGAHLLGFLGFSEYERVGQYGLEGFYDDLLRGSSNEERISILPGSSSVEDIKSGKDIITSIDYNIQFMIQKKLAETKERLKAKSASAVVVDPKTGEILALAAVGTFNPNYYSEVSGIDVFLNDVAQKMFEPGSVFKPITMAAGIDAGKIQPTTKYEDEGEVIIGKYTIKNSDNEAHGEQNMINVLELSLNTGVVFVEGKLGHSNFREYVQRFGFGEKTGVDLQGEVEGDVRNILETNRDVNFATASFGQGIAVTPIQLVTAFSAIANGGNMMKPHIAKAIVDDDGTIREVAPEVVGNPISAKTAGQITSMLVSSVENGYARKAVVSGYKIAGKTGTAQVPSEDGQGYSEKTIHSFIGFGPAYDPKFLALIKVDEPEIIKFSSDSIGPLFGEIAEYILNYYEIPPG</sequence>
<dbReference type="PANTHER" id="PTHR30627:SF1">
    <property type="entry name" value="PEPTIDOGLYCAN D,D-TRANSPEPTIDASE FTSI"/>
    <property type="match status" value="1"/>
</dbReference>
<dbReference type="InterPro" id="IPR005311">
    <property type="entry name" value="PBP_dimer"/>
</dbReference>
<dbReference type="Pfam" id="PF03717">
    <property type="entry name" value="PBP_dimer"/>
    <property type="match status" value="1"/>
</dbReference>
<dbReference type="PANTHER" id="PTHR30627">
    <property type="entry name" value="PEPTIDOGLYCAN D,D-TRANSPEPTIDASE"/>
    <property type="match status" value="1"/>
</dbReference>
<evidence type="ECO:0000256" key="1">
    <source>
        <dbReference type="ARBA" id="ARBA00004370"/>
    </source>
</evidence>
<evidence type="ECO:0000256" key="4">
    <source>
        <dbReference type="SAM" id="Phobius"/>
    </source>
</evidence>
<feature type="domain" description="Penicillin-binding protein dimerisation" evidence="6">
    <location>
        <begin position="75"/>
        <end position="243"/>
    </location>
</feature>
<comment type="caution">
    <text evidence="7">The sequence shown here is derived from an EMBL/GenBank/DDBJ whole genome shotgun (WGS) entry which is preliminary data.</text>
</comment>
<feature type="transmembrane region" description="Helical" evidence="4">
    <location>
        <begin position="6"/>
        <end position="26"/>
    </location>
</feature>
<evidence type="ECO:0000313" key="7">
    <source>
        <dbReference type="EMBL" id="OGZ58583.1"/>
    </source>
</evidence>
<reference evidence="7 8" key="1">
    <citation type="journal article" date="2016" name="Nat. Commun.">
        <title>Thousands of microbial genomes shed light on interconnected biogeochemical processes in an aquifer system.</title>
        <authorList>
            <person name="Anantharaman K."/>
            <person name="Brown C.T."/>
            <person name="Hug L.A."/>
            <person name="Sharon I."/>
            <person name="Castelle C.J."/>
            <person name="Probst A.J."/>
            <person name="Thomas B.C."/>
            <person name="Singh A."/>
            <person name="Wilkins M.J."/>
            <person name="Karaoz U."/>
            <person name="Brodie E.L."/>
            <person name="Williams K.H."/>
            <person name="Hubbard S.S."/>
            <person name="Banfield J.F."/>
        </authorList>
    </citation>
    <scope>NUCLEOTIDE SEQUENCE [LARGE SCALE GENOMIC DNA]</scope>
</reference>
<dbReference type="STRING" id="1802158.A2827_02000"/>
<dbReference type="EMBL" id="MHOD01000003">
    <property type="protein sequence ID" value="OGZ58583.1"/>
    <property type="molecule type" value="Genomic_DNA"/>
</dbReference>
<keyword evidence="2 4" id="KW-0472">Membrane</keyword>
<evidence type="ECO:0000256" key="3">
    <source>
        <dbReference type="SAM" id="MobiDB-lite"/>
    </source>
</evidence>
<dbReference type="GO" id="GO:0071555">
    <property type="term" value="P:cell wall organization"/>
    <property type="evidence" value="ECO:0007669"/>
    <property type="project" value="TreeGrafter"/>
</dbReference>
<gene>
    <name evidence="7" type="ORF">A2827_02000</name>
</gene>
<dbReference type="InterPro" id="IPR036138">
    <property type="entry name" value="PBP_dimer_sf"/>
</dbReference>
<dbReference type="SUPFAM" id="SSF56601">
    <property type="entry name" value="beta-lactamase/transpeptidase-like"/>
    <property type="match status" value="1"/>
</dbReference>
<dbReference type="InterPro" id="IPR050515">
    <property type="entry name" value="Beta-lactam/transpept"/>
</dbReference>
<dbReference type="InterPro" id="IPR001460">
    <property type="entry name" value="PCN-bd_Tpept"/>
</dbReference>
<evidence type="ECO:0000259" key="5">
    <source>
        <dbReference type="Pfam" id="PF00905"/>
    </source>
</evidence>
<feature type="domain" description="Penicillin-binding protein transpeptidase" evidence="5">
    <location>
        <begin position="290"/>
        <end position="597"/>
    </location>
</feature>
<dbReference type="Pfam" id="PF00905">
    <property type="entry name" value="Transpeptidase"/>
    <property type="match status" value="1"/>
</dbReference>
<name>A0A1G2H7W9_9BACT</name>
<evidence type="ECO:0008006" key="9">
    <source>
        <dbReference type="Google" id="ProtNLM"/>
    </source>
</evidence>
<dbReference type="Proteomes" id="UP000177932">
    <property type="component" value="Unassembled WGS sequence"/>
</dbReference>
<proteinExistence type="predicted"/>
<feature type="region of interest" description="Disordered" evidence="3">
    <location>
        <begin position="121"/>
        <end position="146"/>
    </location>
</feature>
<accession>A0A1G2H7W9</accession>
<evidence type="ECO:0000256" key="2">
    <source>
        <dbReference type="ARBA" id="ARBA00023136"/>
    </source>
</evidence>
<dbReference type="AlphaFoldDB" id="A0A1G2H7W9"/>
<evidence type="ECO:0000259" key="6">
    <source>
        <dbReference type="Pfam" id="PF03717"/>
    </source>
</evidence>
<dbReference type="GO" id="GO:0008658">
    <property type="term" value="F:penicillin binding"/>
    <property type="evidence" value="ECO:0007669"/>
    <property type="project" value="InterPro"/>
</dbReference>
<protein>
    <recommendedName>
        <fullName evidence="9">Penicillin-binding protein transpeptidase domain-containing protein</fullName>
    </recommendedName>
</protein>
<dbReference type="GO" id="GO:0005886">
    <property type="term" value="C:plasma membrane"/>
    <property type="evidence" value="ECO:0007669"/>
    <property type="project" value="TreeGrafter"/>
</dbReference>
<dbReference type="Gene3D" id="3.30.450.330">
    <property type="match status" value="1"/>
</dbReference>
<keyword evidence="4" id="KW-1133">Transmembrane helix</keyword>
<keyword evidence="4" id="KW-0812">Transmembrane</keyword>
<dbReference type="Gene3D" id="3.40.710.10">
    <property type="entry name" value="DD-peptidase/beta-lactamase superfamily"/>
    <property type="match status" value="1"/>
</dbReference>
<dbReference type="SUPFAM" id="SSF56519">
    <property type="entry name" value="Penicillin binding protein dimerisation domain"/>
    <property type="match status" value="1"/>
</dbReference>
<dbReference type="Gene3D" id="3.90.1310.10">
    <property type="entry name" value="Penicillin-binding protein 2a (Domain 2)"/>
    <property type="match status" value="1"/>
</dbReference>
<dbReference type="InterPro" id="IPR012338">
    <property type="entry name" value="Beta-lactam/transpept-like"/>
</dbReference>